<reference evidence="2" key="1">
    <citation type="submission" date="2019-08" db="EMBL/GenBank/DDBJ databases">
        <authorList>
            <person name="Kucharzyk K."/>
            <person name="Murdoch R.W."/>
            <person name="Higgins S."/>
            <person name="Loffler F."/>
        </authorList>
    </citation>
    <scope>NUCLEOTIDE SEQUENCE</scope>
</reference>
<organism evidence="2">
    <name type="scientific">bioreactor metagenome</name>
    <dbReference type="NCBI Taxonomy" id="1076179"/>
    <lineage>
        <taxon>unclassified sequences</taxon>
        <taxon>metagenomes</taxon>
        <taxon>ecological metagenomes</taxon>
    </lineage>
</organism>
<accession>A0A645HYW1</accession>
<proteinExistence type="predicted"/>
<evidence type="ECO:0000313" key="2">
    <source>
        <dbReference type="EMBL" id="MPN43379.1"/>
    </source>
</evidence>
<dbReference type="AlphaFoldDB" id="A0A645HYW1"/>
<sequence>MVKQPAVCYTVKVYRYAAVCHVTLAHGGAFANYAPAAAAQTKGDTNVGNFKTGAVRRSRGFCRTPPVGQLYAKPGLGKGKTELETRDRGTAGPCGPDHRQHEYFDHADGPRRFVICAARPGVQL</sequence>
<gene>
    <name evidence="2" type="ORF">SDC9_190938</name>
</gene>
<evidence type="ECO:0000256" key="1">
    <source>
        <dbReference type="SAM" id="MobiDB-lite"/>
    </source>
</evidence>
<name>A0A645HYW1_9ZZZZ</name>
<feature type="compositionally biased region" description="Basic and acidic residues" evidence="1">
    <location>
        <begin position="79"/>
        <end position="89"/>
    </location>
</feature>
<protein>
    <submittedName>
        <fullName evidence="2">Uncharacterized protein</fullName>
    </submittedName>
</protein>
<feature type="region of interest" description="Disordered" evidence="1">
    <location>
        <begin position="73"/>
        <end position="102"/>
    </location>
</feature>
<comment type="caution">
    <text evidence="2">The sequence shown here is derived from an EMBL/GenBank/DDBJ whole genome shotgun (WGS) entry which is preliminary data.</text>
</comment>
<dbReference type="EMBL" id="VSSQ01101739">
    <property type="protein sequence ID" value="MPN43379.1"/>
    <property type="molecule type" value="Genomic_DNA"/>
</dbReference>